<dbReference type="Gene3D" id="3.40.50.300">
    <property type="entry name" value="P-loop containing nucleotide triphosphate hydrolases"/>
    <property type="match status" value="1"/>
</dbReference>
<dbReference type="OrthoDB" id="2236193at2759"/>
<comment type="subcellular location">
    <subcellularLocation>
        <location evidence="1">Membrane</location>
        <topology evidence="1">Multi-pass membrane protein</topology>
    </subcellularLocation>
</comment>
<dbReference type="SUPFAM" id="SSF90123">
    <property type="entry name" value="ABC transporter transmembrane region"/>
    <property type="match status" value="1"/>
</dbReference>
<protein>
    <recommendedName>
        <fullName evidence="9">ABC transporter domain-containing protein</fullName>
    </recommendedName>
</protein>
<dbReference type="PANTHER" id="PTHR24221">
    <property type="entry name" value="ATP-BINDING CASSETTE SUB-FAMILY B"/>
    <property type="match status" value="1"/>
</dbReference>
<comment type="similarity">
    <text evidence="7">Belongs to the ABC transporter superfamily. ABCB family. Heavy Metal importer (TC 3.A.1.210) subfamily.</text>
</comment>
<dbReference type="GO" id="GO:0005524">
    <property type="term" value="F:ATP binding"/>
    <property type="evidence" value="ECO:0007669"/>
    <property type="project" value="UniProtKB-KW"/>
</dbReference>
<evidence type="ECO:0000256" key="5">
    <source>
        <dbReference type="ARBA" id="ARBA00022989"/>
    </source>
</evidence>
<dbReference type="AlphaFoldDB" id="A0A9P6YB92"/>
<feature type="transmembrane region" description="Helical" evidence="8">
    <location>
        <begin position="166"/>
        <end position="185"/>
    </location>
</feature>
<dbReference type="GO" id="GO:0016887">
    <property type="term" value="F:ATP hydrolysis activity"/>
    <property type="evidence" value="ECO:0007669"/>
    <property type="project" value="InterPro"/>
</dbReference>
<evidence type="ECO:0000256" key="6">
    <source>
        <dbReference type="ARBA" id="ARBA00023136"/>
    </source>
</evidence>
<evidence type="ECO:0000256" key="7">
    <source>
        <dbReference type="ARBA" id="ARBA00024363"/>
    </source>
</evidence>
<dbReference type="InterPro" id="IPR003439">
    <property type="entry name" value="ABC_transporter-like_ATP-bd"/>
</dbReference>
<organism evidence="10 11">
    <name type="scientific">Rhizopus oryzae</name>
    <name type="common">Mucormycosis agent</name>
    <name type="synonym">Rhizopus arrhizus var. delemar</name>
    <dbReference type="NCBI Taxonomy" id="64495"/>
    <lineage>
        <taxon>Eukaryota</taxon>
        <taxon>Fungi</taxon>
        <taxon>Fungi incertae sedis</taxon>
        <taxon>Mucoromycota</taxon>
        <taxon>Mucoromycotina</taxon>
        <taxon>Mucoromycetes</taxon>
        <taxon>Mucorales</taxon>
        <taxon>Mucorineae</taxon>
        <taxon>Rhizopodaceae</taxon>
        <taxon>Rhizopus</taxon>
    </lineage>
</organism>
<reference evidence="10" key="1">
    <citation type="journal article" date="2020" name="Microb. Genom.">
        <title>Genetic diversity of clinical and environmental Mucorales isolates obtained from an investigation of mucormycosis cases among solid organ transplant recipients.</title>
        <authorList>
            <person name="Nguyen M.H."/>
            <person name="Kaul D."/>
            <person name="Muto C."/>
            <person name="Cheng S.J."/>
            <person name="Richter R.A."/>
            <person name="Bruno V.M."/>
            <person name="Liu G."/>
            <person name="Beyhan S."/>
            <person name="Sundermann A.J."/>
            <person name="Mounaud S."/>
            <person name="Pasculle A.W."/>
            <person name="Nierman W.C."/>
            <person name="Driscoll E."/>
            <person name="Cumbie R."/>
            <person name="Clancy C.J."/>
            <person name="Dupont C.L."/>
        </authorList>
    </citation>
    <scope>NUCLEOTIDE SEQUENCE</scope>
    <source>
        <strain evidence="10">GL16</strain>
    </source>
</reference>
<evidence type="ECO:0000259" key="9">
    <source>
        <dbReference type="PROSITE" id="PS50893"/>
    </source>
</evidence>
<keyword evidence="3" id="KW-0547">Nucleotide-binding</keyword>
<evidence type="ECO:0000313" key="10">
    <source>
        <dbReference type="EMBL" id="KAG1544008.1"/>
    </source>
</evidence>
<dbReference type="InterPro" id="IPR039421">
    <property type="entry name" value="Type_1_exporter"/>
</dbReference>
<dbReference type="PROSITE" id="PS50893">
    <property type="entry name" value="ABC_TRANSPORTER_2"/>
    <property type="match status" value="1"/>
</dbReference>
<dbReference type="GO" id="GO:0016020">
    <property type="term" value="C:membrane"/>
    <property type="evidence" value="ECO:0007669"/>
    <property type="project" value="UniProtKB-SubCell"/>
</dbReference>
<dbReference type="GO" id="GO:0042626">
    <property type="term" value="F:ATPase-coupled transmembrane transporter activity"/>
    <property type="evidence" value="ECO:0007669"/>
    <property type="project" value="TreeGrafter"/>
</dbReference>
<dbReference type="Gene3D" id="1.20.1560.10">
    <property type="entry name" value="ABC transporter type 1, transmembrane domain"/>
    <property type="match status" value="2"/>
</dbReference>
<proteinExistence type="inferred from homology"/>
<feature type="transmembrane region" description="Helical" evidence="8">
    <location>
        <begin position="249"/>
        <end position="282"/>
    </location>
</feature>
<sequence>MFWFITLVIDTVVGWSLVIEFFKYDLGIMLNFCEFAKFSIFSIRYISELIIILIALARLFTGTVVPAEDSETSSLLDSLSTTTTTTVQYAKDGTKITAVKTIQVKKTKKQASALVLTKFTLTLWPHDDLKLQVYACFSLLLMTAGIAVNIWLPYKIGELVDGDMKEGKFAWMSVVVYIGLCYLQGEVGLLQSLQKLYWAPVDSHIRHQASDYVCKLSKHGIHQGLSKSVEAAKAAVDFLNQIIFQLFPLVVNIILVSIFCAYVFAPIFAVILLITVTSYMLVTVILMKKYCDSEDLECNKADDEHPVTSKIRIVQNSILTIGSLAGSLLFAYKVSLGELSSGGYVTFNMFLVELCIPLRLFRKSYETAQSCLSKIDLSIESSEVIETIKYIRHDKEPKIKEQVVVFDHVNYISEASKVTLRDISFTISKGESLAIVGPPGSGKSTILQLLLRSLEPSSGKIFFNGCDVHQMDMDAFEKSTGIVSQQVNIFNDSIYNNIKYGQKVTTIEEVKQAARVARIHDKIELLRSGYNTILGNYYGYLLSKDEAQRIAIARAILKNPSVILLDEATKGLEMNTKGKSEILRDITKNRTALILSSSLDIAKDVNHILMIKNGRIIKSGSYSELKKLKSLENEQVYSNFTTPNLYVQNKYESIDGQSQVTQQQREHFDKQTSGDRARAILKLSKKRPTYADVQLDESKSKINQHVYEEMKGRASYKTEHIHVFDYSPNRHKESAKQMVETVELHETEETQYEAVPHEIIELDEEAETHTIVKNEFIEIIEHETIYVDGGTVMAEVIEIEL</sequence>
<dbReference type="InterPro" id="IPR003593">
    <property type="entry name" value="AAA+_ATPase"/>
</dbReference>
<keyword evidence="5 8" id="KW-1133">Transmembrane helix</keyword>
<evidence type="ECO:0000256" key="4">
    <source>
        <dbReference type="ARBA" id="ARBA00022840"/>
    </source>
</evidence>
<evidence type="ECO:0000256" key="2">
    <source>
        <dbReference type="ARBA" id="ARBA00022692"/>
    </source>
</evidence>
<accession>A0A9P6YB92</accession>
<keyword evidence="2 8" id="KW-0812">Transmembrane</keyword>
<gene>
    <name evidence="10" type="ORF">G6F51_006330</name>
</gene>
<dbReference type="InterPro" id="IPR027417">
    <property type="entry name" value="P-loop_NTPase"/>
</dbReference>
<feature type="transmembrane region" description="Helical" evidence="8">
    <location>
        <begin position="45"/>
        <end position="65"/>
    </location>
</feature>
<evidence type="ECO:0000313" key="11">
    <source>
        <dbReference type="Proteomes" id="UP000717996"/>
    </source>
</evidence>
<dbReference type="InterPro" id="IPR036640">
    <property type="entry name" value="ABC1_TM_sf"/>
</dbReference>
<dbReference type="PANTHER" id="PTHR24221:SF654">
    <property type="entry name" value="ATP-BINDING CASSETTE SUB-FAMILY B MEMBER 6"/>
    <property type="match status" value="1"/>
</dbReference>
<dbReference type="SUPFAM" id="SSF52540">
    <property type="entry name" value="P-loop containing nucleoside triphosphate hydrolases"/>
    <property type="match status" value="1"/>
</dbReference>
<dbReference type="EMBL" id="JAANIT010000850">
    <property type="protein sequence ID" value="KAG1544008.1"/>
    <property type="molecule type" value="Genomic_DNA"/>
</dbReference>
<evidence type="ECO:0000256" key="8">
    <source>
        <dbReference type="SAM" id="Phobius"/>
    </source>
</evidence>
<keyword evidence="4" id="KW-0067">ATP-binding</keyword>
<keyword evidence="6 8" id="KW-0472">Membrane</keyword>
<dbReference type="Pfam" id="PF00005">
    <property type="entry name" value="ABC_tran"/>
    <property type="match status" value="1"/>
</dbReference>
<evidence type="ECO:0000256" key="3">
    <source>
        <dbReference type="ARBA" id="ARBA00022741"/>
    </source>
</evidence>
<name>A0A9P6YB92_RHIOR</name>
<dbReference type="SMART" id="SM00382">
    <property type="entry name" value="AAA"/>
    <property type="match status" value="1"/>
</dbReference>
<feature type="domain" description="ABC transporter" evidence="9">
    <location>
        <begin position="404"/>
        <end position="638"/>
    </location>
</feature>
<evidence type="ECO:0000256" key="1">
    <source>
        <dbReference type="ARBA" id="ARBA00004141"/>
    </source>
</evidence>
<dbReference type="Proteomes" id="UP000717996">
    <property type="component" value="Unassembled WGS sequence"/>
</dbReference>
<comment type="caution">
    <text evidence="10">The sequence shown here is derived from an EMBL/GenBank/DDBJ whole genome shotgun (WGS) entry which is preliminary data.</text>
</comment>
<feature type="transmembrane region" description="Helical" evidence="8">
    <location>
        <begin position="131"/>
        <end position="154"/>
    </location>
</feature>